<dbReference type="Gene3D" id="2.160.20.10">
    <property type="entry name" value="Single-stranded right-handed beta-helix, Pectin lyase-like"/>
    <property type="match status" value="1"/>
</dbReference>
<dbReference type="RefSeq" id="WP_069481069.1">
    <property type="nucleotide sequence ID" value="NZ_KV766182.1"/>
</dbReference>
<dbReference type="Pfam" id="PF13229">
    <property type="entry name" value="Beta_helix"/>
    <property type="match status" value="1"/>
</dbReference>
<dbReference type="OrthoDB" id="2725721at2"/>
<reference evidence="3 4" key="1">
    <citation type="submission" date="2016-09" db="EMBL/GenBank/DDBJ databases">
        <title>Draft genome sequence of the soil isolate, Lysinibacillus fusiformis M5, a potential hypoxanthine producer.</title>
        <authorList>
            <person name="Gallegos-Monterrosa R."/>
            <person name="Maroti G."/>
            <person name="Balint B."/>
            <person name="Kovacs A.T."/>
        </authorList>
    </citation>
    <scope>NUCLEOTIDE SEQUENCE [LARGE SCALE GENOMIC DNA]</scope>
    <source>
        <strain evidence="3 4">M5</strain>
    </source>
</reference>
<evidence type="ECO:0000256" key="1">
    <source>
        <dbReference type="ARBA" id="ARBA00022737"/>
    </source>
</evidence>
<evidence type="ECO:0000313" key="4">
    <source>
        <dbReference type="Proteomes" id="UP000094784"/>
    </source>
</evidence>
<proteinExistence type="predicted"/>
<dbReference type="EMBL" id="MECQ01000001">
    <property type="protein sequence ID" value="ODV56048.1"/>
    <property type="molecule type" value="Genomic_DNA"/>
</dbReference>
<protein>
    <recommendedName>
        <fullName evidence="2">Right handed beta helix domain-containing protein</fullName>
    </recommendedName>
</protein>
<evidence type="ECO:0000313" key="3">
    <source>
        <dbReference type="EMBL" id="ODV56048.1"/>
    </source>
</evidence>
<dbReference type="GO" id="GO:0006511">
    <property type="term" value="P:ubiquitin-dependent protein catabolic process"/>
    <property type="evidence" value="ECO:0007669"/>
    <property type="project" value="TreeGrafter"/>
</dbReference>
<gene>
    <name evidence="3" type="ORF">BG258_09100</name>
</gene>
<sequence>MATLVVKRSIMHRYQSIGQAIEEAMPGDMIEIRDGIYEESLDISKRLTLYGVGNVTIKGGVFIRYQTHVDMRNLRFRQGQGLYVKGDLQLENCIIEEQLIRTQIMVSYGSLLMKNCAVLATPLNHFGLRVANGSSVILVDTTLEHHVKAQIIAQNCEMTLSNCLLLEGKKHGIFAIRHVRMVMEDCEIHGHEKEQIVAASSELEITNCLIHQGQGVGIQLFDDTILRMDGCEINNHQDTNMIVHRSEVMVSDSIFSDGQGLGLYMGEKTEAKFYDCQFHRHVKAQMLIENSKAEFRKCHIHNGMAVGMSIVDEADVSMTECQIQNHQQFHIIVDASGLQLHQSTIQFGQSGGIYGNDHAKIMLHHTNIRELERHHVYINNARLFTQHCTFEQMKGNGITCIDAIFEVANSHFKDCRDSTYAIMWSDRSMGRIEHCQVDEAARPFLALSNQSLLEIRDTDLSAVKAPAVVQENSQLYVQKHVQTTTWHKDTTSRVSQIETVQTNYESHIEMLKNDIKKII</sequence>
<accession>A0A1E4R6Q6</accession>
<dbReference type="SUPFAM" id="SSF51126">
    <property type="entry name" value="Pectin lyase-like"/>
    <property type="match status" value="2"/>
</dbReference>
<dbReference type="InterPro" id="IPR012334">
    <property type="entry name" value="Pectin_lyas_fold"/>
</dbReference>
<dbReference type="PANTHER" id="PTHR22990">
    <property type="entry name" value="F-BOX ONLY PROTEIN"/>
    <property type="match status" value="1"/>
</dbReference>
<dbReference type="InterPro" id="IPR039448">
    <property type="entry name" value="Beta_helix"/>
</dbReference>
<dbReference type="AlphaFoldDB" id="A0A1E4R6Q6"/>
<keyword evidence="1" id="KW-0677">Repeat</keyword>
<dbReference type="Proteomes" id="UP000094784">
    <property type="component" value="Unassembled WGS sequence"/>
</dbReference>
<dbReference type="InterPro" id="IPR051550">
    <property type="entry name" value="SCF-Subunits/Alg-Epimerases"/>
</dbReference>
<name>A0A1E4R6Q6_9BACI</name>
<feature type="domain" description="Right handed beta helix" evidence="2">
    <location>
        <begin position="197"/>
        <end position="345"/>
    </location>
</feature>
<comment type="caution">
    <text evidence="3">The sequence shown here is derived from an EMBL/GenBank/DDBJ whole genome shotgun (WGS) entry which is preliminary data.</text>
</comment>
<dbReference type="InterPro" id="IPR011050">
    <property type="entry name" value="Pectin_lyase_fold/virulence"/>
</dbReference>
<dbReference type="PANTHER" id="PTHR22990:SF15">
    <property type="entry name" value="F-BOX ONLY PROTEIN 10"/>
    <property type="match status" value="1"/>
</dbReference>
<evidence type="ECO:0000259" key="2">
    <source>
        <dbReference type="Pfam" id="PF13229"/>
    </source>
</evidence>
<organism evidence="3 4">
    <name type="scientific">Lysinibacillus fusiformis</name>
    <dbReference type="NCBI Taxonomy" id="28031"/>
    <lineage>
        <taxon>Bacteria</taxon>
        <taxon>Bacillati</taxon>
        <taxon>Bacillota</taxon>
        <taxon>Bacilli</taxon>
        <taxon>Bacillales</taxon>
        <taxon>Bacillaceae</taxon>
        <taxon>Lysinibacillus</taxon>
    </lineage>
</organism>